<dbReference type="NCBIfam" id="TIGR02601">
    <property type="entry name" value="autotrns_rpt"/>
    <property type="match status" value="3"/>
</dbReference>
<dbReference type="SUPFAM" id="SSF103515">
    <property type="entry name" value="Autotransporter"/>
    <property type="match status" value="1"/>
</dbReference>
<dbReference type="RefSeq" id="WP_377169423.1">
    <property type="nucleotide sequence ID" value="NZ_JBHSMQ010000007.1"/>
</dbReference>
<dbReference type="InterPro" id="IPR036709">
    <property type="entry name" value="Autotransporte_beta_dom_sf"/>
</dbReference>
<organism evidence="4 5">
    <name type="scientific">Prosthecobacter fluviatilis</name>
    <dbReference type="NCBI Taxonomy" id="445931"/>
    <lineage>
        <taxon>Bacteria</taxon>
        <taxon>Pseudomonadati</taxon>
        <taxon>Verrucomicrobiota</taxon>
        <taxon>Verrucomicrobiia</taxon>
        <taxon>Verrucomicrobiales</taxon>
        <taxon>Verrucomicrobiaceae</taxon>
        <taxon>Prosthecobacter</taxon>
    </lineage>
</organism>
<dbReference type="Gene3D" id="2.40.128.130">
    <property type="entry name" value="Autotransporter beta-domain"/>
    <property type="match status" value="1"/>
</dbReference>
<dbReference type="Proteomes" id="UP001596052">
    <property type="component" value="Unassembled WGS sequence"/>
</dbReference>
<feature type="signal peptide" evidence="2">
    <location>
        <begin position="1"/>
        <end position="29"/>
    </location>
</feature>
<evidence type="ECO:0000259" key="3">
    <source>
        <dbReference type="PROSITE" id="PS51208"/>
    </source>
</evidence>
<accession>A0ABW0KW46</accession>
<gene>
    <name evidence="4" type="ORF">ACFQDI_18190</name>
</gene>
<keyword evidence="1 2" id="KW-0732">Signal</keyword>
<dbReference type="PROSITE" id="PS51208">
    <property type="entry name" value="AUTOTRANSPORTER"/>
    <property type="match status" value="1"/>
</dbReference>
<dbReference type="EMBL" id="JBHSMQ010000007">
    <property type="protein sequence ID" value="MFC5456802.1"/>
    <property type="molecule type" value="Genomic_DNA"/>
</dbReference>
<evidence type="ECO:0000256" key="2">
    <source>
        <dbReference type="SAM" id="SignalP"/>
    </source>
</evidence>
<dbReference type="InterPro" id="IPR030895">
    <property type="entry name" value="T5SS_PEPC_rpt"/>
</dbReference>
<feature type="chain" id="PRO_5045102835" evidence="2">
    <location>
        <begin position="30"/>
        <end position="1476"/>
    </location>
</feature>
<dbReference type="NCBIfam" id="TIGR04393">
    <property type="entry name" value="rpt_T5SS_PEPC"/>
    <property type="match status" value="2"/>
</dbReference>
<evidence type="ECO:0000256" key="1">
    <source>
        <dbReference type="ARBA" id="ARBA00022729"/>
    </source>
</evidence>
<keyword evidence="5" id="KW-1185">Reference proteome</keyword>
<comment type="caution">
    <text evidence="4">The sequence shown here is derived from an EMBL/GenBank/DDBJ whole genome shotgun (WGS) entry which is preliminary data.</text>
</comment>
<feature type="domain" description="Autotransporter" evidence="3">
    <location>
        <begin position="1197"/>
        <end position="1476"/>
    </location>
</feature>
<dbReference type="SMART" id="SM00869">
    <property type="entry name" value="Autotransporter"/>
    <property type="match status" value="1"/>
</dbReference>
<dbReference type="InterPro" id="IPR011050">
    <property type="entry name" value="Pectin_lyase_fold/virulence"/>
</dbReference>
<evidence type="ECO:0000313" key="5">
    <source>
        <dbReference type="Proteomes" id="UP001596052"/>
    </source>
</evidence>
<dbReference type="InterPro" id="IPR005546">
    <property type="entry name" value="Autotransporte_beta"/>
</dbReference>
<protein>
    <submittedName>
        <fullName evidence="4">Autotransporter domain-containing protein</fullName>
    </submittedName>
</protein>
<dbReference type="InterPro" id="IPR013425">
    <property type="entry name" value="Autotrns_rpt"/>
</dbReference>
<dbReference type="Pfam" id="PF03797">
    <property type="entry name" value="Autotransporter"/>
    <property type="match status" value="1"/>
</dbReference>
<proteinExistence type="predicted"/>
<evidence type="ECO:0000313" key="4">
    <source>
        <dbReference type="EMBL" id="MFC5456802.1"/>
    </source>
</evidence>
<reference evidence="5" key="1">
    <citation type="journal article" date="2019" name="Int. J. Syst. Evol. Microbiol.">
        <title>The Global Catalogue of Microorganisms (GCM) 10K type strain sequencing project: providing services to taxonomists for standard genome sequencing and annotation.</title>
        <authorList>
            <consortium name="The Broad Institute Genomics Platform"/>
            <consortium name="The Broad Institute Genome Sequencing Center for Infectious Disease"/>
            <person name="Wu L."/>
            <person name="Ma J."/>
        </authorList>
    </citation>
    <scope>NUCLEOTIDE SEQUENCE [LARGE SCALE GENOMIC DNA]</scope>
    <source>
        <strain evidence="5">CGMCC 4.1469</strain>
    </source>
</reference>
<name>A0ABW0KW46_9BACT</name>
<sequence length="1476" mass="148299">MLPTRRFHRLTTYLLSCLTAVLLTTPLAAQVQIDYTDGQTDATSYSTSSPNDPTTLSILSGTATQSGVISGTGLVIKAGAGTLILSGLNTYTNDTYIRAGTLQVVDGASFSQMNASLFVADQSGDVARLLISGGTIGFGFGGGDFNYIGNQAGSSGTVDVTGGTWTYGSALLVGNDGTGVLNLSGGSGGTLYGSAGAGQLNLGYNGGGSGTANVSGGTWVNGSLNIGYSGTGLLNISGGSLSNNVAYVGNQSGSSGTANVSGGTWTSGSAFTVGLYGTGVLNLTSGTVNASGTTNYIGTQTGSSGTVNVSGGTWTMLSSYLGYGGTGVVNLTDSGIITVYSGSGTLYMGTNSGSSGTLNLGTGGAAGTLNAASIFGGDGTAVVNFNHTGSLYFSPTLDGNLTVNHIGPGTTTLTAANTYTGKTSVLGGTLELGFGTVSADIISSSSALTLGGGTLSLTGTGTQTVNGLTTVAGTGSSIVIGDSNTLDLGALTSAGKGSSLNFNTAAGGANGGTVGSGVVLLSGQTAGSAINPGFTVTDSTGFGLATVNALNQIIRLTTTDLLPATGATAGTDYRIDNNDGGSSTAGSASLVVSASESARSITVDTTASSGILTLAPGAVISTDVWNFGGTGGNTYVITTDSVASGLTAATAAGMLQINNYNSSTVSINAPILDNGGSGLRVAGTGTTLLNGSATYTGETVISNGTVFINGDFTAATGSVTVENTATLSGMGTLGGNLHVQSGGVLKPGNFLGLGALSGISATFDSGSVFSLQGGGTLLTSLNLSGAATIAAGAILSLETTSDLTATSYTLITAASGLDSAHAFTLSAPLPTDFTLVYDGTTLKLVYTRPVTAYWTGKVDSNWSSLSSGTSNWATTVDGVTDTAALPGALTDVTFSATGVGSTQTNLDVDTTIKSLTIESDTGISGSGKQTLTVNNATTVNALLAINSSVNFLGKGDLTVGTAGTLAGSGKVELTPDRSIFVNGAISVGDPTALPGAQVLSVTTSGSGAIVMGADSVILVNLYTGAGLGDNTGISTAADQLNLHGILDASAGGTLVIGNQLVTPVFAGGDQWKVIELNSGGGTITGHLAVNDSALGLATGFFGTFDQTTGIYSIADRRPELTAYSSGLAMANAEGQAIISGVQTGLNDINNHLFNLRSGGGEEEEESDGSISAALDYGVVMGEGDGPEDKNPIAKKVLRSRQWEVFTTVNYGNVKLNPISTQSGVQIDSWASSVGIERHLSRGLTLGFAVTFLQSSQTYTGGLGKIDLEGPMLSAYLAYARKGFWGSLLYSFGAYDLGSQRNPGLGLPSAAGATDAYTNAIQYNTGWNFHFLPDRSLVTGPFIGIDYLHGTVDAYSETGGGLGALRFNKQTFESLVTRVGWSTSKKFHTDWADITPQFRLSYERQNLKNNGTSVSLINAPFTAAGGNQTPGQDYMVLGTGVNFQFTPDFSMLLGYQVQLFRNNMEAHFGSIRFGYKF</sequence>
<dbReference type="SUPFAM" id="SSF51126">
    <property type="entry name" value="Pectin lyase-like"/>
    <property type="match status" value="2"/>
</dbReference>
<dbReference type="Pfam" id="PF12951">
    <property type="entry name" value="PATR"/>
    <property type="match status" value="3"/>
</dbReference>